<keyword evidence="2" id="KW-1185">Reference proteome</keyword>
<dbReference type="EMBL" id="CP042436">
    <property type="protein sequence ID" value="QEC64243.1"/>
    <property type="molecule type" value="Genomic_DNA"/>
</dbReference>
<organism evidence="1 2">
    <name type="scientific">Mucilaginibacter ginsenosidivorans</name>
    <dbReference type="NCBI Taxonomy" id="398053"/>
    <lineage>
        <taxon>Bacteria</taxon>
        <taxon>Pseudomonadati</taxon>
        <taxon>Bacteroidota</taxon>
        <taxon>Sphingobacteriia</taxon>
        <taxon>Sphingobacteriales</taxon>
        <taxon>Sphingobacteriaceae</taxon>
        <taxon>Mucilaginibacter</taxon>
    </lineage>
</organism>
<gene>
    <name evidence="1" type="ORF">FRZ54_17210</name>
</gene>
<dbReference type="RefSeq" id="WP_147032877.1">
    <property type="nucleotide sequence ID" value="NZ_CP042436.1"/>
</dbReference>
<dbReference type="AlphaFoldDB" id="A0A5B8V085"/>
<accession>A0A5B8V085</accession>
<sequence length="128" mass="14225">MNKPLKLSCNKNHIVKCLLAIIMVLSLFNFGGISAAQERPQIYHTALQANSGYKVKKSVTYHCPFCQPRANTFFSGLSLVNDLSCLHSNLAKIQLIEHSVPYIVVKPLSYFYRTITPGITGDDPAIQV</sequence>
<dbReference type="Proteomes" id="UP000321479">
    <property type="component" value="Chromosome"/>
</dbReference>
<evidence type="ECO:0000313" key="1">
    <source>
        <dbReference type="EMBL" id="QEC64243.1"/>
    </source>
</evidence>
<dbReference type="KEGG" id="mgin:FRZ54_17210"/>
<evidence type="ECO:0000313" key="2">
    <source>
        <dbReference type="Proteomes" id="UP000321479"/>
    </source>
</evidence>
<proteinExistence type="predicted"/>
<protein>
    <submittedName>
        <fullName evidence="1">Uncharacterized protein</fullName>
    </submittedName>
</protein>
<reference evidence="1 2" key="1">
    <citation type="journal article" date="2017" name="Curr. Microbiol.">
        <title>Mucilaginibacter ginsenosidivorans sp. nov., Isolated from Soil of Ginseng Field.</title>
        <authorList>
            <person name="Kim M.M."/>
            <person name="Siddiqi M.Z."/>
            <person name="Im W.T."/>
        </authorList>
    </citation>
    <scope>NUCLEOTIDE SEQUENCE [LARGE SCALE GENOMIC DNA]</scope>
    <source>
        <strain evidence="1 2">Gsoil 3017</strain>
    </source>
</reference>
<name>A0A5B8V085_9SPHI</name>